<comment type="caution">
    <text evidence="1">The sequence shown here is derived from an EMBL/GenBank/DDBJ whole genome shotgun (WGS) entry which is preliminary data.</text>
</comment>
<protein>
    <recommendedName>
        <fullName evidence="3">DUF2913 domain-containing protein</fullName>
    </recommendedName>
</protein>
<evidence type="ECO:0008006" key="3">
    <source>
        <dbReference type="Google" id="ProtNLM"/>
    </source>
</evidence>
<dbReference type="eggNOG" id="ENOG5031T46">
    <property type="taxonomic scope" value="Bacteria"/>
</dbReference>
<dbReference type="AlphaFoldDB" id="E3BHY6"/>
<reference evidence="1 2" key="1">
    <citation type="journal article" date="2012" name="Int. J. Syst. Evol. Microbiol.">
        <title>Vibrio caribbeanicus sp. nov., isolated from the marine sponge Scleritoderma cyanea.</title>
        <authorList>
            <person name="Hoffmann M."/>
            <person name="Monday S.R."/>
            <person name="Allard M.W."/>
            <person name="Strain E.A."/>
            <person name="Whittaker P."/>
            <person name="Naum M."/>
            <person name="McCarthy P.J."/>
            <person name="Lopez J.V."/>
            <person name="Fischer M."/>
            <person name="Brown E.W."/>
        </authorList>
    </citation>
    <scope>NUCLEOTIDE SEQUENCE [LARGE SCALE GENOMIC DNA]</scope>
    <source>
        <strain evidence="1 2">ATCC BAA-2122</strain>
    </source>
</reference>
<dbReference type="Pfam" id="PF11140">
    <property type="entry name" value="DUF2913"/>
    <property type="match status" value="1"/>
</dbReference>
<accession>E3BHY6</accession>
<dbReference type="EMBL" id="AEIU01000059">
    <property type="protein sequence ID" value="EFP97425.1"/>
    <property type="molecule type" value="Genomic_DNA"/>
</dbReference>
<sequence>MRSIHTKIKSEFEPLLNELALHALLHLFSAHSVKLLSRKSCAEKNDILSAWLNRAVSSKKYKPLKKKIRTLVSQARASRLDIELLLNELAICNEGDELPNLDSFLLLINILEKELNTTVLVSSPEKVDLEHNSNSCLLCVLASDLNAHFNNRNELVKSVSMLFRGTNGEKHALLRAIYASSIFDYTVEFDDSYFLRFTLKLQS</sequence>
<dbReference type="Proteomes" id="UP000002943">
    <property type="component" value="Unassembled WGS sequence"/>
</dbReference>
<keyword evidence="2" id="KW-1185">Reference proteome</keyword>
<evidence type="ECO:0000313" key="2">
    <source>
        <dbReference type="Proteomes" id="UP000002943"/>
    </source>
</evidence>
<name>E3BHY6_9VIBR</name>
<dbReference type="RefSeq" id="WP_009600617.1">
    <property type="nucleotide sequence ID" value="NZ_AEIU01000059.1"/>
</dbReference>
<dbReference type="InterPro" id="IPR021316">
    <property type="entry name" value="DUF2913"/>
</dbReference>
<evidence type="ECO:0000313" key="1">
    <source>
        <dbReference type="EMBL" id="EFP97425.1"/>
    </source>
</evidence>
<gene>
    <name evidence="1" type="ORF">VIBC2010_18579</name>
</gene>
<organism evidence="1 2">
    <name type="scientific">Vibrio caribbeanicus ATCC BAA-2122</name>
    <dbReference type="NCBI Taxonomy" id="796620"/>
    <lineage>
        <taxon>Bacteria</taxon>
        <taxon>Pseudomonadati</taxon>
        <taxon>Pseudomonadota</taxon>
        <taxon>Gammaproteobacteria</taxon>
        <taxon>Vibrionales</taxon>
        <taxon>Vibrionaceae</taxon>
        <taxon>Vibrio</taxon>
    </lineage>
</organism>
<proteinExistence type="predicted"/>
<dbReference type="OrthoDB" id="5904777at2"/>